<sequence length="63" mass="6748">MAVGHALAQALQSAIGDATDLLALPVSKHHGLTVLVADDDFKQMTFAQLLDNLFLWRGDLGSE</sequence>
<dbReference type="EMBL" id="QWLL01000064">
    <property type="protein sequence ID" value="RII74309.1"/>
    <property type="molecule type" value="Genomic_DNA"/>
</dbReference>
<proteinExistence type="predicted"/>
<name>A0A399LYI9_9PSED</name>
<gene>
    <name evidence="1" type="ORF">D0894_27030</name>
</gene>
<dbReference type="AlphaFoldDB" id="A0A399LYI9"/>
<evidence type="ECO:0000313" key="1">
    <source>
        <dbReference type="EMBL" id="RII74309.1"/>
    </source>
</evidence>
<comment type="caution">
    <text evidence="1">The sequence shown here is derived from an EMBL/GenBank/DDBJ whole genome shotgun (WGS) entry which is preliminary data.</text>
</comment>
<accession>A0A399LYI9</accession>
<dbReference type="Proteomes" id="UP000265875">
    <property type="component" value="Unassembled WGS sequence"/>
</dbReference>
<reference evidence="1 2" key="1">
    <citation type="submission" date="2018-08" db="EMBL/GenBank/DDBJ databases">
        <title>Draft genome sequence of the cyanotroph, Pseudomonas monteilii BCN3.</title>
        <authorList>
            <person name="Jones L.B."/>
            <person name="Kunz D.A."/>
        </authorList>
    </citation>
    <scope>NUCLEOTIDE SEQUENCE [LARGE SCALE GENOMIC DNA]</scope>
    <source>
        <strain evidence="1 2">BCN3</strain>
    </source>
</reference>
<protein>
    <submittedName>
        <fullName evidence="1">Uncharacterized protein</fullName>
    </submittedName>
</protein>
<evidence type="ECO:0000313" key="2">
    <source>
        <dbReference type="Proteomes" id="UP000265875"/>
    </source>
</evidence>
<organism evidence="1 2">
    <name type="scientific">Pseudomonas monteilii</name>
    <dbReference type="NCBI Taxonomy" id="76759"/>
    <lineage>
        <taxon>Bacteria</taxon>
        <taxon>Pseudomonadati</taxon>
        <taxon>Pseudomonadota</taxon>
        <taxon>Gammaproteobacteria</taxon>
        <taxon>Pseudomonadales</taxon>
        <taxon>Pseudomonadaceae</taxon>
        <taxon>Pseudomonas</taxon>
    </lineage>
</organism>